<keyword evidence="1" id="KW-0472">Membrane</keyword>
<dbReference type="PANTHER" id="PTHR34703:SF1">
    <property type="entry name" value="ANTIPORTER SUBUNIT MNHG2-RELATED"/>
    <property type="match status" value="1"/>
</dbReference>
<feature type="transmembrane region" description="Helical" evidence="1">
    <location>
        <begin position="46"/>
        <end position="65"/>
    </location>
</feature>
<dbReference type="RefSeq" id="WP_378018247.1">
    <property type="nucleotide sequence ID" value="NZ_JBHSKT010000009.1"/>
</dbReference>
<evidence type="ECO:0000256" key="1">
    <source>
        <dbReference type="SAM" id="Phobius"/>
    </source>
</evidence>
<gene>
    <name evidence="2" type="primary">mnhG</name>
    <name evidence="2" type="ORF">ACFPIB_14825</name>
</gene>
<feature type="transmembrane region" description="Helical" evidence="1">
    <location>
        <begin position="13"/>
        <end position="34"/>
    </location>
</feature>
<name>A0ABW0EFP9_9BACT</name>
<comment type="caution">
    <text evidence="2">The sequence shown here is derived from an EMBL/GenBank/DDBJ whole genome shotgun (WGS) entry which is preliminary data.</text>
</comment>
<accession>A0ABW0EFP9</accession>
<feature type="transmembrane region" description="Helical" evidence="1">
    <location>
        <begin position="71"/>
        <end position="92"/>
    </location>
</feature>
<dbReference type="NCBIfam" id="NF009314">
    <property type="entry name" value="PRK12674.1-2"/>
    <property type="match status" value="1"/>
</dbReference>
<dbReference type="PANTHER" id="PTHR34703">
    <property type="entry name" value="ANTIPORTER SUBUNIT MNHG2-RELATED"/>
    <property type="match status" value="1"/>
</dbReference>
<evidence type="ECO:0000313" key="2">
    <source>
        <dbReference type="EMBL" id="MFC5271890.1"/>
    </source>
</evidence>
<keyword evidence="1" id="KW-1133">Transmembrane helix</keyword>
<evidence type="ECO:0000313" key="3">
    <source>
        <dbReference type="Proteomes" id="UP001596161"/>
    </source>
</evidence>
<proteinExistence type="predicted"/>
<keyword evidence="3" id="KW-1185">Reference proteome</keyword>
<dbReference type="EMBL" id="JBHSKT010000009">
    <property type="protein sequence ID" value="MFC5271890.1"/>
    <property type="molecule type" value="Genomic_DNA"/>
</dbReference>
<keyword evidence="1" id="KW-0812">Transmembrane</keyword>
<reference evidence="3" key="1">
    <citation type="journal article" date="2019" name="Int. J. Syst. Evol. Microbiol.">
        <title>The Global Catalogue of Microorganisms (GCM) 10K type strain sequencing project: providing services to taxonomists for standard genome sequencing and annotation.</title>
        <authorList>
            <consortium name="The Broad Institute Genomics Platform"/>
            <consortium name="The Broad Institute Genome Sequencing Center for Infectious Disease"/>
            <person name="Wu L."/>
            <person name="Ma J."/>
        </authorList>
    </citation>
    <scope>NUCLEOTIDE SEQUENCE [LARGE SCALE GENOMIC DNA]</scope>
    <source>
        <strain evidence="3">KACC 12602</strain>
    </source>
</reference>
<dbReference type="NCBIfam" id="TIGR01300">
    <property type="entry name" value="CPA3_mnhG_phaG"/>
    <property type="match status" value="1"/>
</dbReference>
<dbReference type="InterPro" id="IPR005133">
    <property type="entry name" value="PhaG_MnhG_YufB"/>
</dbReference>
<sequence length="136" mass="15332">MENIWNAILWRELISSFFILAGSGFMLIASIGLLRLPDFYIRMSAITKGGTLGLGLILTGMAVYFNQPDMLLKVVVIICFSFITAPVAGHVITRTAVHLKIPFWKKTDLREFREYQANCEPCENLTDEEKKSETGN</sequence>
<dbReference type="Proteomes" id="UP001596161">
    <property type="component" value="Unassembled WGS sequence"/>
</dbReference>
<organism evidence="2 3">
    <name type="scientific">Adhaeribacter terreus</name>
    <dbReference type="NCBI Taxonomy" id="529703"/>
    <lineage>
        <taxon>Bacteria</taxon>
        <taxon>Pseudomonadati</taxon>
        <taxon>Bacteroidota</taxon>
        <taxon>Cytophagia</taxon>
        <taxon>Cytophagales</taxon>
        <taxon>Hymenobacteraceae</taxon>
        <taxon>Adhaeribacter</taxon>
    </lineage>
</organism>
<dbReference type="Pfam" id="PF03334">
    <property type="entry name" value="PhaG_MnhG_YufB"/>
    <property type="match status" value="1"/>
</dbReference>
<protein>
    <submittedName>
        <fullName evidence="2">Monovalent cation/H(+) antiporter subunit G</fullName>
    </submittedName>
</protein>